<protein>
    <submittedName>
        <fullName evidence="2">Uncharacterized protein</fullName>
    </submittedName>
</protein>
<dbReference type="AlphaFoldDB" id="A0A7S3I7S6"/>
<feature type="coiled-coil region" evidence="1">
    <location>
        <begin position="77"/>
        <end position="104"/>
    </location>
</feature>
<proteinExistence type="predicted"/>
<keyword evidence="1" id="KW-0175">Coiled coil</keyword>
<organism evidence="2">
    <name type="scientific">Favella ehrenbergii</name>
    <dbReference type="NCBI Taxonomy" id="182087"/>
    <lineage>
        <taxon>Eukaryota</taxon>
        <taxon>Sar</taxon>
        <taxon>Alveolata</taxon>
        <taxon>Ciliophora</taxon>
        <taxon>Intramacronucleata</taxon>
        <taxon>Spirotrichea</taxon>
        <taxon>Choreotrichia</taxon>
        <taxon>Tintinnida</taxon>
        <taxon>Xystonellidae</taxon>
        <taxon>Favella</taxon>
    </lineage>
</organism>
<name>A0A7S3I7S6_9SPIT</name>
<reference evidence="2" key="1">
    <citation type="submission" date="2021-01" db="EMBL/GenBank/DDBJ databases">
        <authorList>
            <person name="Corre E."/>
            <person name="Pelletier E."/>
            <person name="Niang G."/>
            <person name="Scheremetjew M."/>
            <person name="Finn R."/>
            <person name="Kale V."/>
            <person name="Holt S."/>
            <person name="Cochrane G."/>
            <person name="Meng A."/>
            <person name="Brown T."/>
            <person name="Cohen L."/>
        </authorList>
    </citation>
    <scope>NUCLEOTIDE SEQUENCE</scope>
    <source>
        <strain evidence="2">Fehren 1</strain>
    </source>
</reference>
<accession>A0A7S3I7S6</accession>
<dbReference type="EMBL" id="HBIE01036362">
    <property type="protein sequence ID" value="CAE0316132.1"/>
    <property type="molecule type" value="Transcribed_RNA"/>
</dbReference>
<evidence type="ECO:0000313" key="2">
    <source>
        <dbReference type="EMBL" id="CAE0316132.1"/>
    </source>
</evidence>
<gene>
    <name evidence="2" type="ORF">FEHR0123_LOCUS11109</name>
</gene>
<sequence>MDKYPEFKAQISQYMVNFYYHIIKKPMLEFKRNILSQVRKRQDMDQIIKEVDEKIRLADEQYHEEFNRTYDPESSKNDETHRNVQKLENKVNNLAKSVHDLFLQFDELNKRVETGGPNAAKSNSSPLVSNQ</sequence>
<evidence type="ECO:0000256" key="1">
    <source>
        <dbReference type="SAM" id="Coils"/>
    </source>
</evidence>